<dbReference type="InterPro" id="IPR002339">
    <property type="entry name" value="Hemoglobin_pi"/>
</dbReference>
<dbReference type="InterPro" id="IPR009050">
    <property type="entry name" value="Globin-like_sf"/>
</dbReference>
<evidence type="ECO:0000259" key="8">
    <source>
        <dbReference type="PROSITE" id="PS01033"/>
    </source>
</evidence>
<keyword evidence="2 7" id="KW-0813">Transport</keyword>
<dbReference type="InterPro" id="IPR050056">
    <property type="entry name" value="Hemoglobin_oxygen_transport"/>
</dbReference>
<evidence type="ECO:0000256" key="1">
    <source>
        <dbReference type="ARBA" id="ARBA00008705"/>
    </source>
</evidence>
<dbReference type="EMBL" id="JAAWVQ010126198">
    <property type="protein sequence ID" value="MBN3283356.1"/>
    <property type="molecule type" value="Genomic_DNA"/>
</dbReference>
<dbReference type="PRINTS" id="PR00612">
    <property type="entry name" value="ALPHAHAEM"/>
</dbReference>
<dbReference type="Proteomes" id="UP001166093">
    <property type="component" value="Unassembled WGS sequence"/>
</dbReference>
<accession>A0ABS2YAY6</accession>
<dbReference type="PANTHER" id="PTHR11442:SF41">
    <property type="entry name" value="HEMOGLOBIN SUBUNIT ZETA"/>
    <property type="match status" value="1"/>
</dbReference>
<keyword evidence="3 7" id="KW-0349">Heme</keyword>
<dbReference type="InterPro" id="IPR012292">
    <property type="entry name" value="Globin/Proto"/>
</dbReference>
<organism evidence="9 10">
    <name type="scientific">Polyodon spathula</name>
    <name type="common">North American paddlefish</name>
    <name type="synonym">Squalus spathula</name>
    <dbReference type="NCBI Taxonomy" id="7913"/>
    <lineage>
        <taxon>Eukaryota</taxon>
        <taxon>Metazoa</taxon>
        <taxon>Chordata</taxon>
        <taxon>Craniata</taxon>
        <taxon>Vertebrata</taxon>
        <taxon>Euteleostomi</taxon>
        <taxon>Actinopterygii</taxon>
        <taxon>Chondrostei</taxon>
        <taxon>Acipenseriformes</taxon>
        <taxon>Polyodontidae</taxon>
        <taxon>Polyodon</taxon>
    </lineage>
</organism>
<sequence>MPLTQVDKNHVKSIWSKASGKAEELGAQALGRMLQAFPNTRTYFSHYSDMSVKSSQVHVHGKKIIDAITEAVNHIDDISGAMSELSTLHAHTLRVDPANFKVLSHNILVVLALYFPADFTPEVHLSCDKFLSCVSYALAEKYR</sequence>
<evidence type="ECO:0000256" key="2">
    <source>
        <dbReference type="ARBA" id="ARBA00022448"/>
    </source>
</evidence>
<dbReference type="PANTHER" id="PTHR11442">
    <property type="entry name" value="HEMOGLOBIN FAMILY MEMBER"/>
    <property type="match status" value="1"/>
</dbReference>
<dbReference type="PRINTS" id="PR00815">
    <property type="entry name" value="PIHAEM"/>
</dbReference>
<name>A0ABS2YAY6_POLSP</name>
<protein>
    <submittedName>
        <fullName evidence="9">HBA protein</fullName>
    </submittedName>
</protein>
<keyword evidence="6" id="KW-0408">Iron</keyword>
<evidence type="ECO:0000256" key="7">
    <source>
        <dbReference type="RuleBase" id="RU000356"/>
    </source>
</evidence>
<dbReference type="PROSITE" id="PS01033">
    <property type="entry name" value="GLOBIN"/>
    <property type="match status" value="1"/>
</dbReference>
<comment type="similarity">
    <text evidence="1 7">Belongs to the globin family.</text>
</comment>
<feature type="non-terminal residue" evidence="9">
    <location>
        <position position="1"/>
    </location>
</feature>
<evidence type="ECO:0000313" key="9">
    <source>
        <dbReference type="EMBL" id="MBN3283356.1"/>
    </source>
</evidence>
<keyword evidence="10" id="KW-1185">Reference proteome</keyword>
<feature type="domain" description="Globin" evidence="8">
    <location>
        <begin position="2"/>
        <end position="143"/>
    </location>
</feature>
<dbReference type="Pfam" id="PF00042">
    <property type="entry name" value="Globin"/>
    <property type="match status" value="1"/>
</dbReference>
<evidence type="ECO:0000256" key="6">
    <source>
        <dbReference type="ARBA" id="ARBA00023004"/>
    </source>
</evidence>
<reference evidence="9" key="1">
    <citation type="journal article" date="2021" name="Cell">
        <title>Tracing the genetic footprints of vertebrate landing in non-teleost ray-finned fishes.</title>
        <authorList>
            <person name="Bi X."/>
            <person name="Wang K."/>
            <person name="Yang L."/>
            <person name="Pan H."/>
            <person name="Jiang H."/>
            <person name="Wei Q."/>
            <person name="Fang M."/>
            <person name="Yu H."/>
            <person name="Zhu C."/>
            <person name="Cai Y."/>
            <person name="He Y."/>
            <person name="Gan X."/>
            <person name="Zeng H."/>
            <person name="Yu D."/>
            <person name="Zhu Y."/>
            <person name="Jiang H."/>
            <person name="Qiu Q."/>
            <person name="Yang H."/>
            <person name="Zhang Y.E."/>
            <person name="Wang W."/>
            <person name="Zhu M."/>
            <person name="He S."/>
            <person name="Zhang G."/>
        </authorList>
    </citation>
    <scope>NUCLEOTIDE SEQUENCE</scope>
    <source>
        <strain evidence="9">Pddl_001</strain>
    </source>
</reference>
<gene>
    <name evidence="9" type="primary">Hbaa1</name>
    <name evidence="9" type="ORF">GTO93_0000683</name>
</gene>
<dbReference type="SUPFAM" id="SSF46458">
    <property type="entry name" value="Globin-like"/>
    <property type="match status" value="1"/>
</dbReference>
<evidence type="ECO:0000256" key="5">
    <source>
        <dbReference type="ARBA" id="ARBA00022723"/>
    </source>
</evidence>
<dbReference type="CDD" id="cd08927">
    <property type="entry name" value="Hb-alpha-like"/>
    <property type="match status" value="1"/>
</dbReference>
<dbReference type="InterPro" id="IPR002338">
    <property type="entry name" value="Hemoglobin_a-typ"/>
</dbReference>
<keyword evidence="5" id="KW-0479">Metal-binding</keyword>
<feature type="non-terminal residue" evidence="9">
    <location>
        <position position="143"/>
    </location>
</feature>
<dbReference type="InterPro" id="IPR000971">
    <property type="entry name" value="Globin"/>
</dbReference>
<proteinExistence type="inferred from homology"/>
<dbReference type="Gene3D" id="1.10.490.10">
    <property type="entry name" value="Globins"/>
    <property type="match status" value="1"/>
</dbReference>
<evidence type="ECO:0000256" key="3">
    <source>
        <dbReference type="ARBA" id="ARBA00022617"/>
    </source>
</evidence>
<evidence type="ECO:0000256" key="4">
    <source>
        <dbReference type="ARBA" id="ARBA00022621"/>
    </source>
</evidence>
<keyword evidence="4 7" id="KW-0561">Oxygen transport</keyword>
<comment type="caution">
    <text evidence="9">The sequence shown here is derived from an EMBL/GenBank/DDBJ whole genome shotgun (WGS) entry which is preliminary data.</text>
</comment>
<evidence type="ECO:0000313" key="10">
    <source>
        <dbReference type="Proteomes" id="UP001166093"/>
    </source>
</evidence>